<dbReference type="EMBL" id="QTJV01000006">
    <property type="protein sequence ID" value="RFM33718.1"/>
    <property type="molecule type" value="Genomic_DNA"/>
</dbReference>
<dbReference type="OrthoDB" id="101122at2"/>
<gene>
    <name evidence="1" type="ORF">DXN04_17305</name>
</gene>
<name>A0A3E1P130_9BACT</name>
<dbReference type="RefSeq" id="WP_116854640.1">
    <property type="nucleotide sequence ID" value="NZ_QTJV01000006.1"/>
</dbReference>
<dbReference type="Proteomes" id="UP000261174">
    <property type="component" value="Unassembled WGS sequence"/>
</dbReference>
<protein>
    <submittedName>
        <fullName evidence="1">T9SS C-terminal target domain-containing protein</fullName>
    </submittedName>
</protein>
<proteinExistence type="predicted"/>
<dbReference type="NCBIfam" id="TIGR04183">
    <property type="entry name" value="Por_Secre_tail"/>
    <property type="match status" value="1"/>
</dbReference>
<evidence type="ECO:0000313" key="2">
    <source>
        <dbReference type="Proteomes" id="UP000261174"/>
    </source>
</evidence>
<comment type="caution">
    <text evidence="1">The sequence shown here is derived from an EMBL/GenBank/DDBJ whole genome shotgun (WGS) entry which is preliminary data.</text>
</comment>
<dbReference type="InterPro" id="IPR026444">
    <property type="entry name" value="Secre_tail"/>
</dbReference>
<sequence length="2615" mass="265755">MGQTSWKGTVNTSWNESGNWTAGIPTATSTVVIGDANFTGSFQPTVNMPASCKSLTITSGTLTQNKSLYVGGNLTINTGATLAHNTGPLTVSGNFIRSGTYTATTGATVLLSGLTSTITGTTTFNNLTILAGSNVSISNNITVNNTLTVNGTFTPLENTTPYLVSGTGNLNVGANGTLKVNAATFGANYALTGAITLAAGSTVEYSANTIAQSISATHSYSTLKISGSTVKTLLGNLNALNSTTAYTGKIDVSAGTLDLSTFTANRGTTVAGGWLHVGNGATLRIGGTNTLPANFASTQLELNSTVEYYGSSQTVAATTYGNLTLSTAGSTKVTTATPTTVNGDLTIAASVTFTPAANMTINGATNINGIMNGGTFTYTLNGNWANAGTFTGNTSTVILNGNGNTLTGTGTNNFNNLTIGTGNVTAAANTAINVGGNLVSNGTFTHSSGGTVTLSGATSTISGSGITFDNLTISGTVSASSNFAMTGNLVVNGTFTGSSNILTMTGTSKTISGTGTSTFSTLFVQGSVTATNNFTIANALDVSGSLSTTNTTTFTGSSTVSGTPNLNNVTVSGTSLQLAANTVLGIAGTLTLTGTLNVTGTIPNTISFNGTGAQSIPGGTYNNLTIAGGNTKTAGGALTVNGDLNIASGGTFSAGTFTHAVSGNWVNTGTFTPGTGTISLTGNTNTTISGAAATTITFYHLTLNKTNQTNTVTLANNVTINGTPTLTTGIIYTGSNVLTFAGSERTTLGTGIVLGTITRLYNSVLSLTTSYFESPFTSLSGVTTVLGGSLTVTATKAPVTSFTAGASVNRTYSFSASGVSLGLLPTLSLHYEDIELNGNNENTMQIYSSTTGSGTWSALGKSSNSSTSNYVSYTNIAILASGYSATFADVAPVVRWVGGTSTDWNTASNWSVVGGGTARVPLATDVADLGSVAFTNQPTISNTVSVRAVYFGSASTNPVTLTIASGGSLSTSGNITAGWSANKTHTINAGAQNITVGGDLLLSDGTTGHAINLNVSTGTISVAGNVWQSGGANITFSGAGALNIGGDFNYSSGTFTAATGTVIYNGTGPQLVAAVPYNNLTISKTAAIAGINNTTTVAGNLTLTTSTGTCQLDLNANLTVTGNVSNGGILNAKNATLTVGGNWSNTGTFTPGGSTLSFNGTGAQSISASTFNNLTVNKSSGTATLGGIAVINGNLTISSGTLDLSTFSANRSVAGGSVTLAAGASLLAAGTFPANYNLYSFAATSTVTYAGASAQTVAPLTYGNLSFTGAGTKTLSGITIVNGNINNGSGSTLNGATNLLSISGSWTNSGTFTPATGTVALSGSGQTITGATTFNKVSVTGSYTASGINLIFNGPLAVPAGGTFTTGAGVITLNGDVSIGGSFSNTGTLAFGGTAVQNILLKSAITSNIMSFNGSISPAFYASAIPGIATLNINNTAGVNPVTDLLVTTALNTGATGNFNGGFFTQEIQGGFTNNGTYSSSGTVYFNPSAAQVLTINGTSFISNDHVIFGGTSSLSISGTPTTLTHVTFANTSAVTPASNWTIGGNFMLTSTAIFNAGSNTFTVTGDLTSNGTLNGNTSLFTMSGNPAGIAGNPLTTFYDYTVSGSVSALNDFNVSHNFTNNNTFNSTQGTVFFTGSTASIIQGTASPYNLAQFAISKSTGISTTLAVNVTAVADLHVFSGTLDASSFTITQNNGLLSIEDNASLLIGGTNSLPTFNAYYLDTLSTVNYNGATQAVSSATPYGNLVISTAGNKTASANLHVLNNFTLENGTFIPGAFTDTLEGNWTMTSGTFTNTGNTVLFYGVKSQTISSTGGFNNITVNKSANNVTLASSVSAAGVTTFLKGLIVTGSNSYSIPAGGSISGAGATTGWIYGRLQMNFATGTNVSNLFQIGDATNYTPATVVMASVTTSGNLTGITLTPDHPNISTSGLNPNRSVNRYWSFTNSGTVFTTLNVTVNWVTADVDAGALFPYFQVGNYNGSSWTLPAVTSPLANTITATGLTGIGDIAVAELLTNNVWTGAVSTNWFNAGNWSAGIVPTITTDATIPTALTNYPFINTGTAMTHNIIIQTGASVTVSGGTMQISGLITNTGTFTASNGSIEMNGSTAQIIAAGTFATNTINNLTANNAAGVTIGGTLNIAGVLKATTGTLATGGFITLLSTAAQTALIDGSGAGNVTGNVTMQRYLPSGFGYKYISSPFQSATVAQMASAINLTAPFPTFYSYEENRSYSGWTTYTTVTNPLIQMAGYAANFGSGTAATTFSLTGAVNNGLITSPTFTNNNQPYTLGFNLAGNPYPSPVDWNAAGGWTKTNIDDAIYYFNAGTTNQYTGTYSSYINGVSSDGVATNIIAAMQGFFVHVTNGSFPVTATFAVNNTARVNNLTPNYHKDAPSTVPLLRLSAGFTDEGLGEDAAVIYFDHSAVTDFDLTLDALKLMNTDENVPNLFMRATDTNRLSIYSLPYLLDTAFVIPLGLYTKKTGILTFRTQDLLRMPAGWHVYLKDGNTSLRELLQESKYKVQVKAGDDDTRFSLVFSPVAIETDGAGVNEFKAYSAYGKIFVSLPEDGQLAVTNMAGQVMFQQKMTGTGMKELNAAFSSGIYVVSFYSGKGLKTKKVFVAHQ</sequence>
<reference evidence="1 2" key="1">
    <citation type="submission" date="2018-08" db="EMBL/GenBank/DDBJ databases">
        <title>Chitinophaga sp. K20C18050901, a novel bacterium isolated from forest soil.</title>
        <authorList>
            <person name="Wang C."/>
        </authorList>
    </citation>
    <scope>NUCLEOTIDE SEQUENCE [LARGE SCALE GENOMIC DNA]</scope>
    <source>
        <strain evidence="1 2">K20C18050901</strain>
    </source>
</reference>
<evidence type="ECO:0000313" key="1">
    <source>
        <dbReference type="EMBL" id="RFM33718.1"/>
    </source>
</evidence>
<accession>A0A3E1P130</accession>
<organism evidence="1 2">
    <name type="scientific">Chitinophaga silvisoli</name>
    <dbReference type="NCBI Taxonomy" id="2291814"/>
    <lineage>
        <taxon>Bacteria</taxon>
        <taxon>Pseudomonadati</taxon>
        <taxon>Bacteroidota</taxon>
        <taxon>Chitinophagia</taxon>
        <taxon>Chitinophagales</taxon>
        <taxon>Chitinophagaceae</taxon>
        <taxon>Chitinophaga</taxon>
    </lineage>
</organism>
<keyword evidence="2" id="KW-1185">Reference proteome</keyword>